<evidence type="ECO:0000256" key="5">
    <source>
        <dbReference type="ARBA" id="ARBA00022771"/>
    </source>
</evidence>
<dbReference type="GO" id="GO:0036503">
    <property type="term" value="P:ERAD pathway"/>
    <property type="evidence" value="ECO:0007669"/>
    <property type="project" value="TreeGrafter"/>
</dbReference>
<keyword evidence="3 12" id="KW-0812">Transmembrane</keyword>
<feature type="transmembrane region" description="Helical" evidence="12">
    <location>
        <begin position="85"/>
        <end position="101"/>
    </location>
</feature>
<feature type="transmembrane region" description="Helical" evidence="12">
    <location>
        <begin position="60"/>
        <end position="78"/>
    </location>
</feature>
<feature type="compositionally biased region" description="Basic and acidic residues" evidence="11">
    <location>
        <begin position="602"/>
        <end position="636"/>
    </location>
</feature>
<evidence type="ECO:0000313" key="15">
    <source>
        <dbReference type="Proteomes" id="UP000271162"/>
    </source>
</evidence>
<dbReference type="Pfam" id="PF09745">
    <property type="entry name" value="NSRP1_N"/>
    <property type="match status" value="1"/>
</dbReference>
<dbReference type="AlphaFoldDB" id="A0A158QY94"/>
<dbReference type="OMA" id="STTCMDA"/>
<evidence type="ECO:0000259" key="13">
    <source>
        <dbReference type="PROSITE" id="PS50089"/>
    </source>
</evidence>
<feature type="compositionally biased region" description="Basic and acidic residues" evidence="11">
    <location>
        <begin position="476"/>
        <end position="493"/>
    </location>
</feature>
<keyword evidence="4" id="KW-0479">Metal-binding</keyword>
<sequence>MGDGEENVVRVKHDNFGEVRLQNDAPSELKRALTEEEEWALEHAKLHEKHRGHEQMHLEMMLILVVTLIVAQVFLVQWKKRHFKSYQLCTLLGMWLIPVYVCLSRSWYRFLVTWLIYTICSTWIWRKSTENHISGTTPRMVYKWFLFLHKLSYVLGIAGYIIMIFTLMGLNFVFGLHSTTCMDAGILLLFYGLYYGYFTHDGLPKKHLDDGVCAVCDNRLTPFPSQEGDEEDAEEEKTYRLSCGHIFHEFCIRGWVVVGKLQTCPYCKEKVDLKRMFKNPWEKPHLFYGQLLDWIRYLVCWQPLIVTFVQGLNHVLGLEQYGLILKKPAAEKPAVRPIANVFGDDDDDNDVEKVDVSNKIQSASTIRVQKHAERLQEMAIAEDPTIFDYDASYDQIQAARDEKIAEQKKADKERKSKYALDIIKAHKRRELEQQSREERQQQKERVEEELTSVEHQRAWQAGFGRTLLNELARGEESMMKKGSLHENKDKGKETTSTAVKTKIRNVRQRKMSDAQTSEEEDAAPNSTKSKTAMKKSIYSDDEDETRPQFEPPKKNFPGELKPGLNRVTKAPTKSERLKERQFTPTPPSSDNEDREYQKRRKEKDSQKVDRRRISAERKEKESLKKRIEPKKDDRETRMIRLKEILKQRNGPEEIEEFRRRYFERKESGIVVPPL</sequence>
<feature type="transmembrane region" description="Helical" evidence="12">
    <location>
        <begin position="146"/>
        <end position="168"/>
    </location>
</feature>
<dbReference type="WBParaSite" id="NBR_0000810901-mRNA-1">
    <property type="protein sequence ID" value="NBR_0000810901-mRNA-1"/>
    <property type="gene ID" value="NBR_0000810901"/>
</dbReference>
<feature type="region of interest" description="Disordered" evidence="11">
    <location>
        <begin position="476"/>
        <end position="636"/>
    </location>
</feature>
<proteinExistence type="inferred from homology"/>
<evidence type="ECO:0000313" key="16">
    <source>
        <dbReference type="WBParaSite" id="NBR_0000810901-mRNA-1"/>
    </source>
</evidence>
<dbReference type="GO" id="GO:0005789">
    <property type="term" value="C:endoplasmic reticulum membrane"/>
    <property type="evidence" value="ECO:0007669"/>
    <property type="project" value="TreeGrafter"/>
</dbReference>
<name>A0A158QY94_NIPBR</name>
<protein>
    <submittedName>
        <fullName evidence="16">RING-type domain-containing protein</fullName>
    </submittedName>
</protein>
<dbReference type="GO" id="GO:0008270">
    <property type="term" value="F:zinc ion binding"/>
    <property type="evidence" value="ECO:0007669"/>
    <property type="project" value="UniProtKB-KW"/>
</dbReference>
<dbReference type="InterPro" id="IPR001841">
    <property type="entry name" value="Znf_RING"/>
</dbReference>
<dbReference type="Pfam" id="PF13639">
    <property type="entry name" value="zf-RING_2"/>
    <property type="match status" value="1"/>
</dbReference>
<reference evidence="14 15" key="2">
    <citation type="submission" date="2018-11" db="EMBL/GenBank/DDBJ databases">
        <authorList>
            <consortium name="Pathogen Informatics"/>
        </authorList>
    </citation>
    <scope>NUCLEOTIDE SEQUENCE [LARGE SCALE GENOMIC DNA]</scope>
</reference>
<feature type="transmembrane region" description="Helical" evidence="12">
    <location>
        <begin position="174"/>
        <end position="197"/>
    </location>
</feature>
<feature type="domain" description="RING-type" evidence="13">
    <location>
        <begin position="213"/>
        <end position="268"/>
    </location>
</feature>
<evidence type="ECO:0000256" key="7">
    <source>
        <dbReference type="ARBA" id="ARBA00022989"/>
    </source>
</evidence>
<keyword evidence="9 12" id="KW-0472">Membrane</keyword>
<dbReference type="InterPro" id="IPR018612">
    <property type="entry name" value="NSRP1_N"/>
</dbReference>
<keyword evidence="5 10" id="KW-0863">Zinc-finger</keyword>
<evidence type="ECO:0000313" key="14">
    <source>
        <dbReference type="EMBL" id="VDL71699.1"/>
    </source>
</evidence>
<evidence type="ECO:0000256" key="4">
    <source>
        <dbReference type="ARBA" id="ARBA00022723"/>
    </source>
</evidence>
<dbReference type="InterPro" id="IPR013083">
    <property type="entry name" value="Znf_RING/FYVE/PHD"/>
</dbReference>
<dbReference type="CDD" id="cd16475">
    <property type="entry name" value="RING-H2_RNF121-like"/>
    <property type="match status" value="1"/>
</dbReference>
<dbReference type="GO" id="GO:0061630">
    <property type="term" value="F:ubiquitin protein ligase activity"/>
    <property type="evidence" value="ECO:0007669"/>
    <property type="project" value="TreeGrafter"/>
</dbReference>
<dbReference type="SMART" id="SM00184">
    <property type="entry name" value="RING"/>
    <property type="match status" value="1"/>
</dbReference>
<organism evidence="16">
    <name type="scientific">Nippostrongylus brasiliensis</name>
    <name type="common">Rat hookworm</name>
    <dbReference type="NCBI Taxonomy" id="27835"/>
    <lineage>
        <taxon>Eukaryota</taxon>
        <taxon>Metazoa</taxon>
        <taxon>Ecdysozoa</taxon>
        <taxon>Nematoda</taxon>
        <taxon>Chromadorea</taxon>
        <taxon>Rhabditida</taxon>
        <taxon>Rhabditina</taxon>
        <taxon>Rhabditomorpha</taxon>
        <taxon>Strongyloidea</taxon>
        <taxon>Heligmosomidae</taxon>
        <taxon>Nippostrongylus</taxon>
    </lineage>
</organism>
<gene>
    <name evidence="14" type="ORF">NBR_LOCUS8110</name>
</gene>
<reference evidence="16" key="1">
    <citation type="submission" date="2016-04" db="UniProtKB">
        <authorList>
            <consortium name="WormBaseParasite"/>
        </authorList>
    </citation>
    <scope>IDENTIFICATION</scope>
</reference>
<evidence type="ECO:0000256" key="11">
    <source>
        <dbReference type="SAM" id="MobiDB-lite"/>
    </source>
</evidence>
<dbReference type="PROSITE" id="PS50089">
    <property type="entry name" value="ZF_RING_2"/>
    <property type="match status" value="1"/>
</dbReference>
<evidence type="ECO:0000256" key="12">
    <source>
        <dbReference type="SAM" id="Phobius"/>
    </source>
</evidence>
<feature type="compositionally biased region" description="Basic and acidic residues" evidence="11">
    <location>
        <begin position="572"/>
        <end position="581"/>
    </location>
</feature>
<dbReference type="Gene3D" id="3.30.40.10">
    <property type="entry name" value="Zinc/RING finger domain, C3HC4 (zinc finger)"/>
    <property type="match status" value="1"/>
</dbReference>
<evidence type="ECO:0000256" key="6">
    <source>
        <dbReference type="ARBA" id="ARBA00022833"/>
    </source>
</evidence>
<keyword evidence="7 12" id="KW-1133">Transmembrane helix</keyword>
<dbReference type="GO" id="GO:0000381">
    <property type="term" value="P:regulation of alternative mRNA splicing, via spliceosome"/>
    <property type="evidence" value="ECO:0007669"/>
    <property type="project" value="InterPro"/>
</dbReference>
<keyword evidence="8" id="KW-0175">Coiled coil</keyword>
<dbReference type="EMBL" id="UYSL01019964">
    <property type="protein sequence ID" value="VDL71699.1"/>
    <property type="molecule type" value="Genomic_DNA"/>
</dbReference>
<dbReference type="STRING" id="27835.A0A158QY94"/>
<keyword evidence="15" id="KW-1185">Reference proteome</keyword>
<evidence type="ECO:0000256" key="1">
    <source>
        <dbReference type="ARBA" id="ARBA00004141"/>
    </source>
</evidence>
<comment type="similarity">
    <text evidence="2">Belongs to the NSRP1 family.</text>
</comment>
<evidence type="ECO:0000256" key="8">
    <source>
        <dbReference type="ARBA" id="ARBA00023054"/>
    </source>
</evidence>
<feature type="region of interest" description="Disordered" evidence="11">
    <location>
        <begin position="430"/>
        <end position="454"/>
    </location>
</feature>
<dbReference type="PANTHER" id="PTHR13407">
    <property type="entry name" value="RNF121 PROTEIN"/>
    <property type="match status" value="1"/>
</dbReference>
<evidence type="ECO:0000256" key="9">
    <source>
        <dbReference type="ARBA" id="ARBA00023136"/>
    </source>
</evidence>
<dbReference type="GO" id="GO:0000139">
    <property type="term" value="C:Golgi membrane"/>
    <property type="evidence" value="ECO:0007669"/>
    <property type="project" value="TreeGrafter"/>
</dbReference>
<dbReference type="InterPro" id="IPR040176">
    <property type="entry name" value="RNF121/RNF175"/>
</dbReference>
<evidence type="ECO:0000256" key="2">
    <source>
        <dbReference type="ARBA" id="ARBA00010126"/>
    </source>
</evidence>
<evidence type="ECO:0000256" key="10">
    <source>
        <dbReference type="PROSITE-ProRule" id="PRU00175"/>
    </source>
</evidence>
<dbReference type="Proteomes" id="UP000271162">
    <property type="component" value="Unassembled WGS sequence"/>
</dbReference>
<accession>A0A158QY94</accession>
<evidence type="ECO:0000256" key="3">
    <source>
        <dbReference type="ARBA" id="ARBA00022692"/>
    </source>
</evidence>
<dbReference type="SUPFAM" id="SSF57850">
    <property type="entry name" value="RING/U-box"/>
    <property type="match status" value="1"/>
</dbReference>
<comment type="subcellular location">
    <subcellularLocation>
        <location evidence="1">Membrane</location>
        <topology evidence="1">Multi-pass membrane protein</topology>
    </subcellularLocation>
</comment>
<dbReference type="PANTHER" id="PTHR13407:SF0">
    <property type="entry name" value="FI05221P"/>
    <property type="match status" value="1"/>
</dbReference>
<keyword evidence="6" id="KW-0862">Zinc</keyword>